<feature type="repeat" description="PPR" evidence="2">
    <location>
        <begin position="122"/>
        <end position="152"/>
    </location>
</feature>
<dbReference type="Gene3D" id="1.25.40.10">
    <property type="entry name" value="Tetratricopeptide repeat domain"/>
    <property type="match status" value="3"/>
</dbReference>
<keyword evidence="1" id="KW-0677">Repeat</keyword>
<reference evidence="3 4" key="1">
    <citation type="submission" date="2019-07" db="EMBL/GenBank/DDBJ databases">
        <title>De Novo Assembly of kiwifruit Actinidia rufa.</title>
        <authorList>
            <person name="Sugita-Konishi S."/>
            <person name="Sato K."/>
            <person name="Mori E."/>
            <person name="Abe Y."/>
            <person name="Kisaki G."/>
            <person name="Hamano K."/>
            <person name="Suezawa K."/>
            <person name="Otani M."/>
            <person name="Fukuda T."/>
            <person name="Manabe T."/>
            <person name="Gomi K."/>
            <person name="Tabuchi M."/>
            <person name="Akimitsu K."/>
            <person name="Kataoka I."/>
        </authorList>
    </citation>
    <scope>NUCLEOTIDE SEQUENCE [LARGE SCALE GENOMIC DNA]</scope>
    <source>
        <strain evidence="4">cv. Fuchu</strain>
    </source>
</reference>
<feature type="repeat" description="PPR" evidence="2">
    <location>
        <begin position="52"/>
        <end position="86"/>
    </location>
</feature>
<sequence length="415" mass="46932">MAEIKQIQTQIFRVGLHQNPDALNKLMVFCTNPSIGNLGYAERIFNFIEDPSLFIYNVMIKAFAKHGSFRRAVSLFDGLRVQGLWPDNYTYPFVFKAIGCLKEGFVGEKVHGFVVKSGVDFDCYVCNSLMDMYAELGWVETVKKVFDEMPERDSVSWNVLISGYVRCNRFEDAIDVFRRMQRESNAKPDEATVVSTLSACTALKNLELGKEIHHYVARQIFDAMPTKNVICWTSMVSGYVSCGRLDEARDLFERSPVKDLVLWTAMINGYVQFNRVDEAVALFREMQIERIKPDKFTVVALLTGCSQLGALEQGKWIHRCIEENRITIDVVVGTALVDIWEDVTKVRRKMKALGVKKAPGCSSIEVDGNVHEFLVGDASNPDMKQVYSILDSITKPLSGLEDGEMEEYNTSGEIL</sequence>
<dbReference type="FunFam" id="1.25.40.10:FF:000348">
    <property type="entry name" value="Pentatricopeptide repeat-containing protein chloroplastic"/>
    <property type="match status" value="1"/>
</dbReference>
<dbReference type="Proteomes" id="UP000585474">
    <property type="component" value="Unassembled WGS sequence"/>
</dbReference>
<dbReference type="InterPro" id="IPR046960">
    <property type="entry name" value="PPR_At4g14850-like_plant"/>
</dbReference>
<dbReference type="PANTHER" id="PTHR47926">
    <property type="entry name" value="PENTATRICOPEPTIDE REPEAT-CONTAINING PROTEIN"/>
    <property type="match status" value="1"/>
</dbReference>
<dbReference type="Pfam" id="PF20431">
    <property type="entry name" value="E_motif"/>
    <property type="match status" value="1"/>
</dbReference>
<name>A0A7J0FCW5_9ERIC</name>
<feature type="repeat" description="PPR" evidence="2">
    <location>
        <begin position="153"/>
        <end position="187"/>
    </location>
</feature>
<feature type="repeat" description="PPR" evidence="2">
    <location>
        <begin position="259"/>
        <end position="293"/>
    </location>
</feature>
<keyword evidence="4" id="KW-1185">Reference proteome</keyword>
<organism evidence="3 4">
    <name type="scientific">Actinidia rufa</name>
    <dbReference type="NCBI Taxonomy" id="165716"/>
    <lineage>
        <taxon>Eukaryota</taxon>
        <taxon>Viridiplantae</taxon>
        <taxon>Streptophyta</taxon>
        <taxon>Embryophyta</taxon>
        <taxon>Tracheophyta</taxon>
        <taxon>Spermatophyta</taxon>
        <taxon>Magnoliopsida</taxon>
        <taxon>eudicotyledons</taxon>
        <taxon>Gunneridae</taxon>
        <taxon>Pentapetalae</taxon>
        <taxon>asterids</taxon>
        <taxon>Ericales</taxon>
        <taxon>Actinidiaceae</taxon>
        <taxon>Actinidia</taxon>
    </lineage>
</organism>
<dbReference type="AlphaFoldDB" id="A0A7J0FCW5"/>
<feature type="repeat" description="PPR" evidence="2">
    <location>
        <begin position="228"/>
        <end position="258"/>
    </location>
</feature>
<evidence type="ECO:0000256" key="2">
    <source>
        <dbReference type="PROSITE-ProRule" id="PRU00708"/>
    </source>
</evidence>
<dbReference type="PROSITE" id="PS51375">
    <property type="entry name" value="PPR"/>
    <property type="match status" value="5"/>
</dbReference>
<dbReference type="PANTHER" id="PTHR47926:SF347">
    <property type="entry name" value="PENTATRICOPEPTIDE REPEAT-CONTAINING PROTEIN"/>
    <property type="match status" value="1"/>
</dbReference>
<dbReference type="Pfam" id="PF13041">
    <property type="entry name" value="PPR_2"/>
    <property type="match status" value="3"/>
</dbReference>
<dbReference type="InterPro" id="IPR046848">
    <property type="entry name" value="E_motif"/>
</dbReference>
<evidence type="ECO:0000256" key="1">
    <source>
        <dbReference type="ARBA" id="ARBA00022737"/>
    </source>
</evidence>
<dbReference type="OrthoDB" id="185373at2759"/>
<accession>A0A7J0FCW5</accession>
<protein>
    <submittedName>
        <fullName evidence="3">Pentatricopeptide repeat (PPR-like) superfamily protein</fullName>
    </submittedName>
</protein>
<comment type="caution">
    <text evidence="3">The sequence shown here is derived from an EMBL/GenBank/DDBJ whole genome shotgun (WGS) entry which is preliminary data.</text>
</comment>
<dbReference type="Pfam" id="PF01535">
    <property type="entry name" value="PPR"/>
    <property type="match status" value="2"/>
</dbReference>
<dbReference type="NCBIfam" id="TIGR00756">
    <property type="entry name" value="PPR"/>
    <property type="match status" value="5"/>
</dbReference>
<dbReference type="EMBL" id="BJWL01000011">
    <property type="protein sequence ID" value="GFY96286.1"/>
    <property type="molecule type" value="Genomic_DNA"/>
</dbReference>
<dbReference type="InterPro" id="IPR011990">
    <property type="entry name" value="TPR-like_helical_dom_sf"/>
</dbReference>
<proteinExistence type="predicted"/>
<dbReference type="GO" id="GO:0003723">
    <property type="term" value="F:RNA binding"/>
    <property type="evidence" value="ECO:0007669"/>
    <property type="project" value="InterPro"/>
</dbReference>
<evidence type="ECO:0000313" key="4">
    <source>
        <dbReference type="Proteomes" id="UP000585474"/>
    </source>
</evidence>
<evidence type="ECO:0000313" key="3">
    <source>
        <dbReference type="EMBL" id="GFY96286.1"/>
    </source>
</evidence>
<dbReference type="InterPro" id="IPR002885">
    <property type="entry name" value="PPR_rpt"/>
</dbReference>
<gene>
    <name evidence="3" type="ORF">Acr_11g0005920</name>
</gene>
<dbReference type="FunFam" id="1.25.40.10:FF:000427">
    <property type="entry name" value="Pentatricopeptide repeat-containing protein chloroplastic"/>
    <property type="match status" value="1"/>
</dbReference>
<dbReference type="GO" id="GO:0009451">
    <property type="term" value="P:RNA modification"/>
    <property type="evidence" value="ECO:0007669"/>
    <property type="project" value="InterPro"/>
</dbReference>